<evidence type="ECO:0000313" key="1">
    <source>
        <dbReference type="EMBL" id="KAJ8664668.1"/>
    </source>
</evidence>
<keyword evidence="2" id="KW-1185">Reference proteome</keyword>
<comment type="caution">
    <text evidence="1">The sequence shown here is derived from an EMBL/GenBank/DDBJ whole genome shotgun (WGS) entry which is preliminary data.</text>
</comment>
<proteinExistence type="predicted"/>
<organism evidence="1 2">
    <name type="scientific">Eretmocerus hayati</name>
    <dbReference type="NCBI Taxonomy" id="131215"/>
    <lineage>
        <taxon>Eukaryota</taxon>
        <taxon>Metazoa</taxon>
        <taxon>Ecdysozoa</taxon>
        <taxon>Arthropoda</taxon>
        <taxon>Hexapoda</taxon>
        <taxon>Insecta</taxon>
        <taxon>Pterygota</taxon>
        <taxon>Neoptera</taxon>
        <taxon>Endopterygota</taxon>
        <taxon>Hymenoptera</taxon>
        <taxon>Apocrita</taxon>
        <taxon>Proctotrupomorpha</taxon>
        <taxon>Chalcidoidea</taxon>
        <taxon>Aphelinidae</taxon>
        <taxon>Aphelininae</taxon>
        <taxon>Eretmocerus</taxon>
    </lineage>
</organism>
<gene>
    <name evidence="1" type="ORF">QAD02_006330</name>
</gene>
<name>A0ACC2N1M7_9HYME</name>
<dbReference type="EMBL" id="CM056744">
    <property type="protein sequence ID" value="KAJ8664668.1"/>
    <property type="molecule type" value="Genomic_DNA"/>
</dbReference>
<evidence type="ECO:0000313" key="2">
    <source>
        <dbReference type="Proteomes" id="UP001239111"/>
    </source>
</evidence>
<accession>A0ACC2N1M7</accession>
<dbReference type="Proteomes" id="UP001239111">
    <property type="component" value="Chromosome 4"/>
</dbReference>
<protein>
    <submittedName>
        <fullName evidence="1">Uncharacterized protein</fullName>
    </submittedName>
</protein>
<sequence>MDDFDIDRDPYEKHAFMDENEKNDRWDLFIGVADIYRREAWTEFTKLNRTTLHNILSVVCNKRCKEAELLPYLLDSVIFDLPKRLNINLTEDENNKMLNSVKQCRINDSNIYNDETCLLVKAMETISLIERKSGEFMPLRRFTEELLKLGDKCIVKDKKITNSDLEKIIRYIPRAHCILPAIKSLQDYAKLNNITAEGAMPVLWEEVLEKAIVM</sequence>
<reference evidence="1" key="1">
    <citation type="submission" date="2023-04" db="EMBL/GenBank/DDBJ databases">
        <title>A chromosome-level genome assembly of the parasitoid wasp Eretmocerus hayati.</title>
        <authorList>
            <person name="Zhong Y."/>
            <person name="Liu S."/>
            <person name="Liu Y."/>
        </authorList>
    </citation>
    <scope>NUCLEOTIDE SEQUENCE</scope>
    <source>
        <strain evidence="1">ZJU_SS_LIU_2023</strain>
    </source>
</reference>